<keyword evidence="6 12" id="KW-0862">Zinc</keyword>
<dbReference type="MEROPS" id="M12.A38"/>
<dbReference type="STRING" id="31234.E3MCE6"/>
<feature type="active site" evidence="12">
    <location>
        <position position="202"/>
    </location>
</feature>
<dbReference type="InterPro" id="IPR034035">
    <property type="entry name" value="Astacin-like_dom"/>
</dbReference>
<dbReference type="SUPFAM" id="SSF55486">
    <property type="entry name" value="Metalloproteases ('zincins'), catalytic domain"/>
    <property type="match status" value="1"/>
</dbReference>
<dbReference type="OrthoDB" id="291007at2759"/>
<dbReference type="InterPro" id="IPR024079">
    <property type="entry name" value="MetalloPept_cat_dom_sf"/>
</dbReference>
<evidence type="ECO:0000313" key="16">
    <source>
        <dbReference type="EMBL" id="EFO98148.1"/>
    </source>
</evidence>
<dbReference type="FunCoup" id="E3MCE6">
    <property type="interactions" value="2"/>
</dbReference>
<dbReference type="GO" id="GO:0004222">
    <property type="term" value="F:metalloendopeptidase activity"/>
    <property type="evidence" value="ECO:0007669"/>
    <property type="project" value="UniProtKB-UniRule"/>
</dbReference>
<dbReference type="PROSITE" id="PS51864">
    <property type="entry name" value="ASTACIN"/>
    <property type="match status" value="1"/>
</dbReference>
<dbReference type="SMART" id="SM00254">
    <property type="entry name" value="ShKT"/>
    <property type="match status" value="2"/>
</dbReference>
<evidence type="ECO:0000256" key="13">
    <source>
        <dbReference type="RuleBase" id="RU361183"/>
    </source>
</evidence>
<keyword evidence="2 12" id="KW-0645">Protease</keyword>
<feature type="domain" description="ShKT" evidence="14">
    <location>
        <begin position="380"/>
        <end position="416"/>
    </location>
</feature>
<keyword evidence="10" id="KW-0325">Glycoprotein</keyword>
<feature type="binding site" evidence="12">
    <location>
        <position position="211"/>
    </location>
    <ligand>
        <name>Zn(2+)</name>
        <dbReference type="ChEBI" id="CHEBI:29105"/>
        <note>catalytic</note>
    </ligand>
</feature>
<dbReference type="SMART" id="SM00235">
    <property type="entry name" value="ZnMc"/>
    <property type="match status" value="1"/>
</dbReference>
<evidence type="ECO:0000256" key="11">
    <source>
        <dbReference type="PROSITE-ProRule" id="PRU01005"/>
    </source>
</evidence>
<dbReference type="OMA" id="VNDSAMY"/>
<feature type="domain" description="Peptidase M12A" evidence="15">
    <location>
        <begin position="110"/>
        <end position="303"/>
    </location>
</feature>
<dbReference type="Gene3D" id="3.40.390.10">
    <property type="entry name" value="Collagenase (Catalytic Domain)"/>
    <property type="match status" value="1"/>
</dbReference>
<keyword evidence="5 12" id="KW-0378">Hydrolase</keyword>
<comment type="function">
    <text evidence="1">Metalloprotease.</text>
</comment>
<dbReference type="PRINTS" id="PR00480">
    <property type="entry name" value="ASTACIN"/>
</dbReference>
<gene>
    <name evidence="16" type="primary">Cre-nas-13</name>
    <name evidence="16" type="ORF">CRE_15446</name>
</gene>
<feature type="domain" description="ShKT" evidence="14">
    <location>
        <begin position="426"/>
        <end position="462"/>
    </location>
</feature>
<reference evidence="16" key="1">
    <citation type="submission" date="2007-07" db="EMBL/GenBank/DDBJ databases">
        <title>PCAP assembly of the Caenorhabditis remanei genome.</title>
        <authorList>
            <consortium name="The Caenorhabditis remanei Sequencing Consortium"/>
            <person name="Wilson R.K."/>
        </authorList>
    </citation>
    <scope>NUCLEOTIDE SEQUENCE [LARGE SCALE GENOMIC DNA]</scope>
    <source>
        <strain evidence="16">PB4641</strain>
    </source>
</reference>
<dbReference type="Pfam" id="PF01400">
    <property type="entry name" value="Astacin"/>
    <property type="match status" value="1"/>
</dbReference>
<dbReference type="PANTHER" id="PTHR10127">
    <property type="entry name" value="DISCOIDIN, CUB, EGF, LAMININ , AND ZINC METALLOPROTEASE DOMAIN CONTAINING"/>
    <property type="match status" value="1"/>
</dbReference>
<evidence type="ECO:0000256" key="7">
    <source>
        <dbReference type="ARBA" id="ARBA00023049"/>
    </source>
</evidence>
<dbReference type="FunFam" id="3.40.390.10:FF:000015">
    <property type="entry name" value="Meprin A subunit"/>
    <property type="match status" value="1"/>
</dbReference>
<proteinExistence type="predicted"/>
<dbReference type="EC" id="3.4.24.-" evidence="13"/>
<evidence type="ECO:0000256" key="6">
    <source>
        <dbReference type="ARBA" id="ARBA00022833"/>
    </source>
</evidence>
<dbReference type="EMBL" id="DS268434">
    <property type="protein sequence ID" value="EFO98148.1"/>
    <property type="molecule type" value="Genomic_DNA"/>
</dbReference>
<dbReference type="PROSITE" id="PS51670">
    <property type="entry name" value="SHKT"/>
    <property type="match status" value="2"/>
</dbReference>
<dbReference type="InParanoid" id="E3MCE6"/>
<comment type="cofactor">
    <cofactor evidence="12 13">
        <name>Zn(2+)</name>
        <dbReference type="ChEBI" id="CHEBI:29105"/>
    </cofactor>
    <text evidence="12 13">Binds 1 zinc ion per subunit.</text>
</comment>
<dbReference type="InterPro" id="IPR006026">
    <property type="entry name" value="Peptidase_Metallo"/>
</dbReference>
<keyword evidence="7 12" id="KW-0482">Metalloprotease</keyword>
<evidence type="ECO:0000256" key="5">
    <source>
        <dbReference type="ARBA" id="ARBA00022801"/>
    </source>
</evidence>
<evidence type="ECO:0000256" key="8">
    <source>
        <dbReference type="ARBA" id="ARBA00023145"/>
    </source>
</evidence>
<evidence type="ECO:0000259" key="14">
    <source>
        <dbReference type="PROSITE" id="PS51670"/>
    </source>
</evidence>
<dbReference type="eggNOG" id="KOG3714">
    <property type="taxonomic scope" value="Eukaryota"/>
</dbReference>
<evidence type="ECO:0000259" key="15">
    <source>
        <dbReference type="PROSITE" id="PS51864"/>
    </source>
</evidence>
<keyword evidence="9" id="KW-1015">Disulfide bond</keyword>
<sequence length="462" mass="52617">MPSPTSSSASVFSCHLFFVICNFFVITPAFAQFNRFFDPSIPEQETVLTDYDFNMIGHFRDNDQWFVNDSAMYNPLRFEGDIANSGLNSRSINTFLGDSPLFGIFGVQRNAVRQTYLKWEQARIPYTISSQYSSYSRTKIAEAIEEYRKKTCIDFSPKSAGDLDYIHIVPDDGCYSLVGRIGGKQPVSLGDGCIQKGIIIHELMHAVGFFHEQSRADRDEFVKINWSNVEAGLQDQFDKYSLNMIDHLGTKYDYGSVMHYAPTAFSKNGKPTIEPIEKNVEIGQRAGFSENDIYKINMLYNCPTFSEFLREKPVLQFYFSHYYHCSRKFKACEEYHQKSDTASPISKKGEIGSSIGDKGDRGDNSILSSLISIHAGRGKCEDRRKDCEFLARAGHCESRFSVRFMTENCANSCGKCLAEEKENGVCEDARTWCERWANSGMCNQTIFKDYMRQKCAKSCKFC</sequence>
<feature type="binding site" evidence="12">
    <location>
        <position position="205"/>
    </location>
    <ligand>
        <name>Zn(2+)</name>
        <dbReference type="ChEBI" id="CHEBI:29105"/>
        <note>catalytic</note>
    </ligand>
</feature>
<protein>
    <recommendedName>
        <fullName evidence="13">Metalloendopeptidase</fullName>
        <ecNumber evidence="13">3.4.24.-</ecNumber>
    </recommendedName>
</protein>
<dbReference type="Pfam" id="PF01549">
    <property type="entry name" value="ShK"/>
    <property type="match status" value="2"/>
</dbReference>
<dbReference type="InterPro" id="IPR003582">
    <property type="entry name" value="ShKT_dom"/>
</dbReference>
<accession>E3MCE6</accession>
<name>E3MCE6_CAERE</name>
<dbReference type="FunFam" id="1.10.10.1940:FF:000003">
    <property type="entry name" value="Metalloendopeptidase"/>
    <property type="match status" value="1"/>
</dbReference>
<evidence type="ECO:0000256" key="4">
    <source>
        <dbReference type="ARBA" id="ARBA00022729"/>
    </source>
</evidence>
<feature type="chain" id="PRO_5005127842" description="Metalloendopeptidase" evidence="13">
    <location>
        <begin position="32"/>
        <end position="462"/>
    </location>
</feature>
<evidence type="ECO:0000256" key="10">
    <source>
        <dbReference type="ARBA" id="ARBA00023180"/>
    </source>
</evidence>
<dbReference type="PANTHER" id="PTHR10127:SF890">
    <property type="entry name" value="ZINC METALLOPROTEINASE NAS-13"/>
    <property type="match status" value="1"/>
</dbReference>
<dbReference type="AlphaFoldDB" id="E3MCE6"/>
<organism evidence="17">
    <name type="scientific">Caenorhabditis remanei</name>
    <name type="common">Caenorhabditis vulgaris</name>
    <dbReference type="NCBI Taxonomy" id="31234"/>
    <lineage>
        <taxon>Eukaryota</taxon>
        <taxon>Metazoa</taxon>
        <taxon>Ecdysozoa</taxon>
        <taxon>Nematoda</taxon>
        <taxon>Chromadorea</taxon>
        <taxon>Rhabditida</taxon>
        <taxon>Rhabditina</taxon>
        <taxon>Rhabditomorpha</taxon>
        <taxon>Rhabditoidea</taxon>
        <taxon>Rhabditidae</taxon>
        <taxon>Peloderinae</taxon>
        <taxon>Caenorhabditis</taxon>
    </lineage>
</organism>
<evidence type="ECO:0000256" key="12">
    <source>
        <dbReference type="PROSITE-ProRule" id="PRU01211"/>
    </source>
</evidence>
<evidence type="ECO:0000256" key="2">
    <source>
        <dbReference type="ARBA" id="ARBA00022670"/>
    </source>
</evidence>
<keyword evidence="8" id="KW-0865">Zymogen</keyword>
<evidence type="ECO:0000256" key="3">
    <source>
        <dbReference type="ARBA" id="ARBA00022723"/>
    </source>
</evidence>
<feature type="signal peptide" evidence="13">
    <location>
        <begin position="1"/>
        <end position="31"/>
    </location>
</feature>
<comment type="caution">
    <text evidence="11">Lacks conserved residue(s) required for the propagation of feature annotation.</text>
</comment>
<feature type="binding site" evidence="12">
    <location>
        <position position="201"/>
    </location>
    <ligand>
        <name>Zn(2+)</name>
        <dbReference type="ChEBI" id="CHEBI:29105"/>
        <note>catalytic</note>
    </ligand>
</feature>
<evidence type="ECO:0000256" key="1">
    <source>
        <dbReference type="ARBA" id="ARBA00002657"/>
    </source>
</evidence>
<keyword evidence="3 12" id="KW-0479">Metal-binding</keyword>
<dbReference type="InterPro" id="IPR001506">
    <property type="entry name" value="Peptidase_M12A"/>
</dbReference>
<dbReference type="Gene3D" id="1.10.10.1940">
    <property type="match status" value="2"/>
</dbReference>
<keyword evidence="4 13" id="KW-0732">Signal</keyword>
<evidence type="ECO:0000256" key="9">
    <source>
        <dbReference type="ARBA" id="ARBA00023157"/>
    </source>
</evidence>
<dbReference type="CDD" id="cd04280">
    <property type="entry name" value="ZnMc_astacin_like"/>
    <property type="match status" value="1"/>
</dbReference>
<evidence type="ECO:0000313" key="17">
    <source>
        <dbReference type="Proteomes" id="UP000008281"/>
    </source>
</evidence>
<dbReference type="GO" id="GO:0006508">
    <property type="term" value="P:proteolysis"/>
    <property type="evidence" value="ECO:0007669"/>
    <property type="project" value="UniProtKB-KW"/>
</dbReference>
<dbReference type="GO" id="GO:0008270">
    <property type="term" value="F:zinc ion binding"/>
    <property type="evidence" value="ECO:0007669"/>
    <property type="project" value="UniProtKB-UniRule"/>
</dbReference>
<keyword evidence="17" id="KW-1185">Reference proteome</keyword>
<dbReference type="HOGENOM" id="CLU_017286_0_1_1"/>
<dbReference type="Proteomes" id="UP000008281">
    <property type="component" value="Unassembled WGS sequence"/>
</dbReference>